<dbReference type="InterPro" id="IPR011989">
    <property type="entry name" value="ARM-like"/>
</dbReference>
<dbReference type="Gene3D" id="1.25.10.10">
    <property type="entry name" value="Leucine-rich Repeat Variant"/>
    <property type="match status" value="1"/>
</dbReference>
<evidence type="ECO:0008006" key="4">
    <source>
        <dbReference type="Google" id="ProtNLM"/>
    </source>
</evidence>
<name>A0A0G1UAE4_9BACT</name>
<accession>A0A0G1UAE4</accession>
<dbReference type="PATRIC" id="fig|1618364.3.peg.913"/>
<evidence type="ECO:0000256" key="1">
    <source>
        <dbReference type="SAM" id="Phobius"/>
    </source>
</evidence>
<feature type="transmembrane region" description="Helical" evidence="1">
    <location>
        <begin position="12"/>
        <end position="35"/>
    </location>
</feature>
<sequence length="131" mass="14647">MKVIKQIKQPVFFAGAIGLSIFMLFFVIAATWIGFDVKSKCREAKDEYGGDCTEALMNLLNDKNRGFRQRNSAIWVLGQLGDGRALPVLQSYYTGNIPPRKPLDEAISQYELKKAINLTSGGANITAIFWR</sequence>
<organism evidence="2 3">
    <name type="scientific">Candidatus Amesbacteria bacterium GW2011_GWC1_47_15</name>
    <dbReference type="NCBI Taxonomy" id="1618364"/>
    <lineage>
        <taxon>Bacteria</taxon>
        <taxon>Candidatus Amesiibacteriota</taxon>
    </lineage>
</organism>
<keyword evidence="1" id="KW-0472">Membrane</keyword>
<protein>
    <recommendedName>
        <fullName evidence="4">HEAT repeat domain-containing protein</fullName>
    </recommendedName>
</protein>
<dbReference type="AlphaFoldDB" id="A0A0G1UAE4"/>
<gene>
    <name evidence="2" type="ORF">UX86_C0034G0010</name>
</gene>
<dbReference type="Proteomes" id="UP000034502">
    <property type="component" value="Unassembled WGS sequence"/>
</dbReference>
<dbReference type="Pfam" id="PF03130">
    <property type="entry name" value="HEAT_PBS"/>
    <property type="match status" value="1"/>
</dbReference>
<keyword evidence="1" id="KW-0812">Transmembrane</keyword>
<proteinExistence type="predicted"/>
<reference evidence="2 3" key="1">
    <citation type="journal article" date="2015" name="Nature">
        <title>rRNA introns, odd ribosomes, and small enigmatic genomes across a large radiation of phyla.</title>
        <authorList>
            <person name="Brown C.T."/>
            <person name="Hug L.A."/>
            <person name="Thomas B.C."/>
            <person name="Sharon I."/>
            <person name="Castelle C.J."/>
            <person name="Singh A."/>
            <person name="Wilkins M.J."/>
            <person name="Williams K.H."/>
            <person name="Banfield J.F."/>
        </authorList>
    </citation>
    <scope>NUCLEOTIDE SEQUENCE [LARGE SCALE GENOMIC DNA]</scope>
</reference>
<dbReference type="EMBL" id="LCNU01000034">
    <property type="protein sequence ID" value="KKU63103.1"/>
    <property type="molecule type" value="Genomic_DNA"/>
</dbReference>
<dbReference type="InterPro" id="IPR004155">
    <property type="entry name" value="PBS_lyase_HEAT"/>
</dbReference>
<keyword evidence="1" id="KW-1133">Transmembrane helix</keyword>
<evidence type="ECO:0000313" key="2">
    <source>
        <dbReference type="EMBL" id="KKU63103.1"/>
    </source>
</evidence>
<comment type="caution">
    <text evidence="2">The sequence shown here is derived from an EMBL/GenBank/DDBJ whole genome shotgun (WGS) entry which is preliminary data.</text>
</comment>
<evidence type="ECO:0000313" key="3">
    <source>
        <dbReference type="Proteomes" id="UP000034502"/>
    </source>
</evidence>